<dbReference type="Proteomes" id="UP000830326">
    <property type="component" value="Chromosome"/>
</dbReference>
<comment type="similarity">
    <text evidence="2">Belongs to the NADH dehydrogenase family.</text>
</comment>
<evidence type="ECO:0000256" key="1">
    <source>
        <dbReference type="ARBA" id="ARBA00001974"/>
    </source>
</evidence>
<name>A0ABY4HAC5_9BACI</name>
<keyword evidence="8" id="KW-1185">Reference proteome</keyword>
<evidence type="ECO:0000313" key="8">
    <source>
        <dbReference type="Proteomes" id="UP000830326"/>
    </source>
</evidence>
<dbReference type="InterPro" id="IPR023753">
    <property type="entry name" value="FAD/NAD-binding_dom"/>
</dbReference>
<feature type="domain" description="FAD/NAD(P)-binding" evidence="6">
    <location>
        <begin position="5"/>
        <end position="324"/>
    </location>
</feature>
<dbReference type="PANTHER" id="PTHR42913:SF3">
    <property type="entry name" value="64 KDA MITOCHONDRIAL NADH DEHYDROGENASE (EUROFUNG)"/>
    <property type="match status" value="1"/>
</dbReference>
<evidence type="ECO:0000256" key="3">
    <source>
        <dbReference type="ARBA" id="ARBA00022630"/>
    </source>
</evidence>
<dbReference type="RefSeq" id="WP_245032171.1">
    <property type="nucleotide sequence ID" value="NZ_CP095075.1"/>
</dbReference>
<evidence type="ECO:0000256" key="5">
    <source>
        <dbReference type="ARBA" id="ARBA00023002"/>
    </source>
</evidence>
<gene>
    <name evidence="7" type="ORF">MUO15_20085</name>
</gene>
<keyword evidence="5" id="KW-0560">Oxidoreductase</keyword>
<dbReference type="InterPro" id="IPR036188">
    <property type="entry name" value="FAD/NAD-bd_sf"/>
</dbReference>
<sequence length="406" mass="45111">MNNPNIVIIGAGYGGIMTAVKLQKSLNVNEANITLVNKHSYHYQTTWLHENAAGTLHHDRTRMQINDLIDTSKINFVQDTVTKVQPDDKKVLLENGELSYDYLVVGLGFEAATFGIQGLKENAFTISSINSARLIRQHIEYNFAKYNNEADKKEERLNLVVGGAGFTGIEFVGELANRVPELCKEYDVPREKVRIINVEAAPTALPGFDPELVEYAMNSLEARGVEFKIGAMIKEVTEDKLIFEKDEKREEISTNTVVWAAGVQGNSLIVDAGFETNRGRIPVRGDLRAPNYDDVFVVGDCALIMNEETERPYPPTAQIAIQQAEHTAENLKKLVQGNNHLESFTPEIQGTVASLGHNDAIGVVFDDKKLFGWSASAMKKLIDNRYLLKLGGIGLVLKKGKLNFFK</sequence>
<dbReference type="Pfam" id="PF07992">
    <property type="entry name" value="Pyr_redox_2"/>
    <property type="match status" value="1"/>
</dbReference>
<dbReference type="Gene3D" id="3.50.50.100">
    <property type="match status" value="1"/>
</dbReference>
<evidence type="ECO:0000259" key="6">
    <source>
        <dbReference type="Pfam" id="PF07992"/>
    </source>
</evidence>
<dbReference type="PANTHER" id="PTHR42913">
    <property type="entry name" value="APOPTOSIS-INDUCING FACTOR 1"/>
    <property type="match status" value="1"/>
</dbReference>
<keyword evidence="4" id="KW-0274">FAD</keyword>
<reference evidence="7" key="1">
    <citation type="submission" date="2022-04" db="EMBL/GenBank/DDBJ databases">
        <title>Halobacillus sp. isolated from saltern.</title>
        <authorList>
            <person name="Won M."/>
            <person name="Lee C.-M."/>
            <person name="Woen H.-Y."/>
            <person name="Kwon S.-W."/>
        </authorList>
    </citation>
    <scope>NUCLEOTIDE SEQUENCE</scope>
    <source>
        <strain evidence="7">SSHM10-5</strain>
    </source>
</reference>
<organism evidence="7 8">
    <name type="scientific">Halobacillus amylolyticus</name>
    <dbReference type="NCBI Taxonomy" id="2932259"/>
    <lineage>
        <taxon>Bacteria</taxon>
        <taxon>Bacillati</taxon>
        <taxon>Bacillota</taxon>
        <taxon>Bacilli</taxon>
        <taxon>Bacillales</taxon>
        <taxon>Bacillaceae</taxon>
        <taxon>Halobacillus</taxon>
    </lineage>
</organism>
<dbReference type="SUPFAM" id="SSF51905">
    <property type="entry name" value="FAD/NAD(P)-binding domain"/>
    <property type="match status" value="2"/>
</dbReference>
<dbReference type="InterPro" id="IPR051169">
    <property type="entry name" value="NADH-Q_oxidoreductase"/>
</dbReference>
<keyword evidence="3" id="KW-0285">Flavoprotein</keyword>
<evidence type="ECO:0000313" key="7">
    <source>
        <dbReference type="EMBL" id="UOR11830.1"/>
    </source>
</evidence>
<protein>
    <submittedName>
        <fullName evidence="7">NAD(P)/FAD-dependent oxidoreductase</fullName>
    </submittedName>
</protein>
<comment type="cofactor">
    <cofactor evidence="1">
        <name>FAD</name>
        <dbReference type="ChEBI" id="CHEBI:57692"/>
    </cofactor>
</comment>
<evidence type="ECO:0000256" key="4">
    <source>
        <dbReference type="ARBA" id="ARBA00022827"/>
    </source>
</evidence>
<accession>A0ABY4HAC5</accession>
<proteinExistence type="inferred from homology"/>
<dbReference type="PRINTS" id="PR00411">
    <property type="entry name" value="PNDRDTASEI"/>
</dbReference>
<evidence type="ECO:0000256" key="2">
    <source>
        <dbReference type="ARBA" id="ARBA00005272"/>
    </source>
</evidence>
<dbReference type="EMBL" id="CP095075">
    <property type="protein sequence ID" value="UOR11830.1"/>
    <property type="molecule type" value="Genomic_DNA"/>
</dbReference>
<dbReference type="PRINTS" id="PR00368">
    <property type="entry name" value="FADPNR"/>
</dbReference>